<sequence length="43" mass="4890">MDIPISHFVTCQQGKLFSITSSTNRVLGDVEVYKVNYSYFLST</sequence>
<evidence type="ECO:0000313" key="1">
    <source>
        <dbReference type="EMBL" id="JAD56019.1"/>
    </source>
</evidence>
<dbReference type="EMBL" id="GBRH01241876">
    <property type="protein sequence ID" value="JAD56019.1"/>
    <property type="molecule type" value="Transcribed_RNA"/>
</dbReference>
<proteinExistence type="predicted"/>
<dbReference type="AlphaFoldDB" id="A0A0A9AW99"/>
<organism evidence="1">
    <name type="scientific">Arundo donax</name>
    <name type="common">Giant reed</name>
    <name type="synonym">Donax arundinaceus</name>
    <dbReference type="NCBI Taxonomy" id="35708"/>
    <lineage>
        <taxon>Eukaryota</taxon>
        <taxon>Viridiplantae</taxon>
        <taxon>Streptophyta</taxon>
        <taxon>Embryophyta</taxon>
        <taxon>Tracheophyta</taxon>
        <taxon>Spermatophyta</taxon>
        <taxon>Magnoliopsida</taxon>
        <taxon>Liliopsida</taxon>
        <taxon>Poales</taxon>
        <taxon>Poaceae</taxon>
        <taxon>PACMAD clade</taxon>
        <taxon>Arundinoideae</taxon>
        <taxon>Arundineae</taxon>
        <taxon>Arundo</taxon>
    </lineage>
</organism>
<reference evidence="1" key="1">
    <citation type="submission" date="2014-09" db="EMBL/GenBank/DDBJ databases">
        <authorList>
            <person name="Magalhaes I.L.F."/>
            <person name="Oliveira U."/>
            <person name="Santos F.R."/>
            <person name="Vidigal T.H.D.A."/>
            <person name="Brescovit A.D."/>
            <person name="Santos A.J."/>
        </authorList>
    </citation>
    <scope>NUCLEOTIDE SEQUENCE</scope>
    <source>
        <tissue evidence="1">Shoot tissue taken approximately 20 cm above the soil surface</tissue>
    </source>
</reference>
<accession>A0A0A9AW99</accession>
<reference evidence="1" key="2">
    <citation type="journal article" date="2015" name="Data Brief">
        <title>Shoot transcriptome of the giant reed, Arundo donax.</title>
        <authorList>
            <person name="Barrero R.A."/>
            <person name="Guerrero F.D."/>
            <person name="Moolhuijzen P."/>
            <person name="Goolsby J.A."/>
            <person name="Tidwell J."/>
            <person name="Bellgard S.E."/>
            <person name="Bellgard M.I."/>
        </authorList>
    </citation>
    <scope>NUCLEOTIDE SEQUENCE</scope>
    <source>
        <tissue evidence="1">Shoot tissue taken approximately 20 cm above the soil surface</tissue>
    </source>
</reference>
<protein>
    <submittedName>
        <fullName evidence="1">Uncharacterized protein</fullName>
    </submittedName>
</protein>
<name>A0A0A9AW99_ARUDO</name>